<dbReference type="AlphaFoldDB" id="A0AB36DL41"/>
<keyword evidence="2" id="KW-0449">Lipoprotein</keyword>
<keyword evidence="1" id="KW-0732">Signal</keyword>
<protein>
    <submittedName>
        <fullName evidence="2">Outer membrane lipoprotein carrier protein LolA</fullName>
    </submittedName>
</protein>
<feature type="signal peptide" evidence="1">
    <location>
        <begin position="1"/>
        <end position="35"/>
    </location>
</feature>
<feature type="chain" id="PRO_5044277014" evidence="1">
    <location>
        <begin position="36"/>
        <end position="77"/>
    </location>
</feature>
<sequence length="77" mass="7875">MLTSTLKTAVVNAVISGAIMASVVMPVALTTVAHAAAASQSQATKNLNSQLSGIRSMTANFSQTTQAGNKKTILQAR</sequence>
<organism evidence="2 3">
    <name type="scientific">Moraxella catarrhalis</name>
    <name type="common">Branhamella catarrhalis</name>
    <dbReference type="NCBI Taxonomy" id="480"/>
    <lineage>
        <taxon>Bacteria</taxon>
        <taxon>Pseudomonadati</taxon>
        <taxon>Pseudomonadota</taxon>
        <taxon>Gammaproteobacteria</taxon>
        <taxon>Moraxellales</taxon>
        <taxon>Moraxellaceae</taxon>
        <taxon>Moraxella</taxon>
    </lineage>
</organism>
<gene>
    <name evidence="2" type="ORF">AO370_1832</name>
</gene>
<dbReference type="EMBL" id="LXHQ01000049">
    <property type="protein sequence ID" value="OAV22822.1"/>
    <property type="molecule type" value="Genomic_DNA"/>
</dbReference>
<evidence type="ECO:0000313" key="2">
    <source>
        <dbReference type="EMBL" id="OAV22822.1"/>
    </source>
</evidence>
<name>A0AB36DL41_MORCA</name>
<reference evidence="2 3" key="1">
    <citation type="journal article" date="2016" name="Genome Biol. Evol.">
        <title>Comparative Genomic Analyses of the Moraxella catarrhalis Serosensitive and Seroresistant Lineages Demonstrate Their Independent Evolution.</title>
        <authorList>
            <person name="Earl J.P."/>
            <person name="de Vries S.P."/>
            <person name="Ahmed A."/>
            <person name="Powell E."/>
            <person name="Schultz M.P."/>
            <person name="Hermans P.W."/>
            <person name="Hill D.J."/>
            <person name="Zhou Z."/>
            <person name="Constantinidou C.I."/>
            <person name="Hu F.Z."/>
            <person name="Bootsma H.J."/>
            <person name="Ehrlich G.D."/>
        </authorList>
    </citation>
    <scope>NUCLEOTIDE SEQUENCE [LARGE SCALE GENOMIC DNA]</scope>
    <source>
        <strain evidence="2 3">F23</strain>
    </source>
</reference>
<accession>A0AB36DL41</accession>
<comment type="caution">
    <text evidence="2">The sequence shown here is derived from an EMBL/GenBank/DDBJ whole genome shotgun (WGS) entry which is preliminary data.</text>
</comment>
<evidence type="ECO:0000256" key="1">
    <source>
        <dbReference type="SAM" id="SignalP"/>
    </source>
</evidence>
<dbReference type="Proteomes" id="UP000078295">
    <property type="component" value="Unassembled WGS sequence"/>
</dbReference>
<evidence type="ECO:0000313" key="3">
    <source>
        <dbReference type="Proteomes" id="UP000078295"/>
    </source>
</evidence>
<proteinExistence type="predicted"/>